<dbReference type="AlphaFoldDB" id="A0A8D8L2Y9"/>
<accession>A0A8D8L2Y9</accession>
<organism evidence="1">
    <name type="scientific">Culex pipiens</name>
    <name type="common">House mosquito</name>
    <dbReference type="NCBI Taxonomy" id="7175"/>
    <lineage>
        <taxon>Eukaryota</taxon>
        <taxon>Metazoa</taxon>
        <taxon>Ecdysozoa</taxon>
        <taxon>Arthropoda</taxon>
        <taxon>Hexapoda</taxon>
        <taxon>Insecta</taxon>
        <taxon>Pterygota</taxon>
        <taxon>Neoptera</taxon>
        <taxon>Endopterygota</taxon>
        <taxon>Diptera</taxon>
        <taxon>Nematocera</taxon>
        <taxon>Culicoidea</taxon>
        <taxon>Culicidae</taxon>
        <taxon>Culicinae</taxon>
        <taxon>Culicini</taxon>
        <taxon>Culex</taxon>
        <taxon>Culex</taxon>
    </lineage>
</organism>
<reference evidence="1" key="1">
    <citation type="submission" date="2021-05" db="EMBL/GenBank/DDBJ databases">
        <authorList>
            <person name="Alioto T."/>
            <person name="Alioto T."/>
            <person name="Gomez Garrido J."/>
        </authorList>
    </citation>
    <scope>NUCLEOTIDE SEQUENCE</scope>
</reference>
<proteinExistence type="predicted"/>
<evidence type="ECO:0000313" key="1">
    <source>
        <dbReference type="EMBL" id="CAG6598152.1"/>
    </source>
</evidence>
<dbReference type="EMBL" id="HBUE01233611">
    <property type="protein sequence ID" value="CAG6545989.1"/>
    <property type="molecule type" value="Transcribed_RNA"/>
</dbReference>
<sequence length="113" mass="13201">MFFKLVLFITHTHSLYISIFKHQRLQAFSKDFESSSLKTCQTIWYQCIWNNFICLKTIAPANSNKIVFKQKVIKLICVFTENCALQVVVVVGLRRRVVVALEPLPNFFKPLFT</sequence>
<dbReference type="EMBL" id="HBUE01340471">
    <property type="protein sequence ID" value="CAG6598152.1"/>
    <property type="molecule type" value="Transcribed_RNA"/>
</dbReference>
<name>A0A8D8L2Y9_CULPI</name>
<protein>
    <submittedName>
        <fullName evidence="1">(northern house mosquito) hypothetical protein</fullName>
    </submittedName>
</protein>